<protein>
    <recommendedName>
        <fullName evidence="4">DUF948 domain-containing protein</fullName>
    </recommendedName>
</protein>
<dbReference type="AlphaFoldDB" id="A0A8J2YAU7"/>
<proteinExistence type="predicted"/>
<dbReference type="InterPro" id="IPR009293">
    <property type="entry name" value="UPF0478"/>
</dbReference>
<dbReference type="Proteomes" id="UP000625210">
    <property type="component" value="Unassembled WGS sequence"/>
</dbReference>
<dbReference type="PANTHER" id="PTHR40070:SF1">
    <property type="entry name" value="UPF0478 PROTEIN YTXG"/>
    <property type="match status" value="1"/>
</dbReference>
<accession>A0A8J2YAU7</accession>
<keyword evidence="1" id="KW-1133">Transmembrane helix</keyword>
<evidence type="ECO:0008006" key="4">
    <source>
        <dbReference type="Google" id="ProtNLM"/>
    </source>
</evidence>
<evidence type="ECO:0000256" key="1">
    <source>
        <dbReference type="SAM" id="Phobius"/>
    </source>
</evidence>
<dbReference type="EMBL" id="BMHQ01000007">
    <property type="protein sequence ID" value="GGE19917.1"/>
    <property type="molecule type" value="Genomic_DNA"/>
</dbReference>
<keyword evidence="1" id="KW-0812">Transmembrane</keyword>
<dbReference type="Pfam" id="PF06103">
    <property type="entry name" value="DUF948"/>
    <property type="match status" value="1"/>
</dbReference>
<reference evidence="2" key="1">
    <citation type="journal article" date="2014" name="Int. J. Syst. Evol. Microbiol.">
        <title>Complete genome sequence of Corynebacterium casei LMG S-19264T (=DSM 44701T), isolated from a smear-ripened cheese.</title>
        <authorList>
            <consortium name="US DOE Joint Genome Institute (JGI-PGF)"/>
            <person name="Walter F."/>
            <person name="Albersmeier A."/>
            <person name="Kalinowski J."/>
            <person name="Ruckert C."/>
        </authorList>
    </citation>
    <scope>NUCLEOTIDE SEQUENCE</scope>
    <source>
        <strain evidence="2">CGMCC 1.15179</strain>
    </source>
</reference>
<reference evidence="2" key="2">
    <citation type="submission" date="2020-09" db="EMBL/GenBank/DDBJ databases">
        <authorList>
            <person name="Sun Q."/>
            <person name="Zhou Y."/>
        </authorList>
    </citation>
    <scope>NUCLEOTIDE SEQUENCE</scope>
    <source>
        <strain evidence="2">CGMCC 1.15179</strain>
    </source>
</reference>
<keyword evidence="3" id="KW-1185">Reference proteome</keyword>
<evidence type="ECO:0000313" key="2">
    <source>
        <dbReference type="EMBL" id="GGE19917.1"/>
    </source>
</evidence>
<comment type="caution">
    <text evidence="2">The sequence shown here is derived from an EMBL/GenBank/DDBJ whole genome shotgun (WGS) entry which is preliminary data.</text>
</comment>
<evidence type="ECO:0000313" key="3">
    <source>
        <dbReference type="Proteomes" id="UP000625210"/>
    </source>
</evidence>
<dbReference type="RefSeq" id="WP_188647971.1">
    <property type="nucleotide sequence ID" value="NZ_BMHQ01000007.1"/>
</dbReference>
<gene>
    <name evidence="2" type="ORF">GCM10011571_22350</name>
</gene>
<feature type="transmembrane region" description="Helical" evidence="1">
    <location>
        <begin position="6"/>
        <end position="23"/>
    </location>
</feature>
<keyword evidence="1" id="KW-0472">Membrane</keyword>
<organism evidence="2 3">
    <name type="scientific">Marinithermofilum abyssi</name>
    <dbReference type="NCBI Taxonomy" id="1571185"/>
    <lineage>
        <taxon>Bacteria</taxon>
        <taxon>Bacillati</taxon>
        <taxon>Bacillota</taxon>
        <taxon>Bacilli</taxon>
        <taxon>Bacillales</taxon>
        <taxon>Thermoactinomycetaceae</taxon>
        <taxon>Marinithermofilum</taxon>
    </lineage>
</organism>
<name>A0A8J2YAU7_9BACL</name>
<dbReference type="PANTHER" id="PTHR40070">
    <property type="entry name" value="UPF0478 PROTEIN YTXG"/>
    <property type="match status" value="1"/>
</dbReference>
<sequence>MVIEISVAVMAAAVVALVIYLILSLKKVNRTLDTLDQTLNHLKPKVDEVVEETNRTLRETRQLVEEIRVKTQKTDALFDSLGQVGTSLQELSTGISRTAVQYKERLGRVVALADTGLSWIHRLRGSRSSQHKPMKVK</sequence>